<dbReference type="Pfam" id="PF21513">
    <property type="entry name" value="SidD_C"/>
    <property type="match status" value="1"/>
</dbReference>
<evidence type="ECO:0000313" key="4">
    <source>
        <dbReference type="Proteomes" id="UP001057474"/>
    </source>
</evidence>
<accession>A0ABY4Y8T1</accession>
<dbReference type="RefSeq" id="WP_252579862.1">
    <property type="nucleotide sequence ID" value="NZ_CP071527.1"/>
</dbReference>
<sequence>MRGLITQVCNGVLHEETYRSTPSSLDQGNSEVLASSLFIHLDENGKNIAKPKNSDDKLVIGYSSEGMAFQIIVDGFYGGERQETFGFIDNHVVPLMGPYSVELSTTPAKKTPQEITERLIHTIYSLRTRHAINAEFTMSLSMMYQKEDAFYCAGFGIGDTGIVIKRTNGTIEQLTYHTEVDGSKDAFDNYSSSHVNSVTQRNSIFNTLVMPGDELIGYTYLPKELEKIEHEFEVEETSKHGEKRQKKVQQYRLAHEHFNNQSSLFSQLLNVVDTTQQLLIKQAQTSGEYHRFGDDFSVACLVIPDALLVKQLQTKATLHALQLGLTAYLAQENKGLFALLDIFTGTAQCRERASRYQSLLVQYQNNDLISVIIALTLASNKKEKPIQSYLRQHLELPSDLTLEIKLRESLQRLEGTTTNVVELMQQITTYINAPKRGTIDLLLEFEQHQNDDDFGLHQAGY</sequence>
<reference evidence="3" key="1">
    <citation type="submission" date="2021-03" db="EMBL/GenBank/DDBJ databases">
        <title>Legionella lytica PCM 2298.</title>
        <authorList>
            <person name="Koper P."/>
        </authorList>
    </citation>
    <scope>NUCLEOTIDE SEQUENCE</scope>
    <source>
        <strain evidence="3">PCM 2298</strain>
    </source>
</reference>
<dbReference type="EMBL" id="CP071527">
    <property type="protein sequence ID" value="USQ13567.1"/>
    <property type="molecule type" value="Genomic_DNA"/>
</dbReference>
<dbReference type="NCBIfam" id="NF033871">
    <property type="entry name" value="deAMP_SidD"/>
    <property type="match status" value="1"/>
</dbReference>
<name>A0ABY4Y8T1_9GAMM</name>
<gene>
    <name evidence="3" type="ORF">J2N86_12920</name>
</gene>
<dbReference type="Pfam" id="PF21511">
    <property type="entry name" value="SidD_cat"/>
    <property type="match status" value="1"/>
</dbReference>
<keyword evidence="4" id="KW-1185">Reference proteome</keyword>
<dbReference type="InterPro" id="IPR048702">
    <property type="entry name" value="SidD_C"/>
</dbReference>
<dbReference type="Proteomes" id="UP001057474">
    <property type="component" value="Chromosome"/>
</dbReference>
<feature type="domain" description="SidD C-terminal" evidence="2">
    <location>
        <begin position="320"/>
        <end position="411"/>
    </location>
</feature>
<evidence type="ECO:0000259" key="2">
    <source>
        <dbReference type="Pfam" id="PF21513"/>
    </source>
</evidence>
<feature type="domain" description="SidD catalytic" evidence="1">
    <location>
        <begin position="4"/>
        <end position="308"/>
    </location>
</feature>
<evidence type="ECO:0000313" key="3">
    <source>
        <dbReference type="EMBL" id="USQ13567.1"/>
    </source>
</evidence>
<protein>
    <submittedName>
        <fullName evidence="3">DeAMPylase SidD family protein</fullName>
    </submittedName>
</protein>
<proteinExistence type="predicted"/>
<evidence type="ECO:0000259" key="1">
    <source>
        <dbReference type="Pfam" id="PF21511"/>
    </source>
</evidence>
<organism evidence="3 4">
    <name type="scientific">Legionella lytica</name>
    <dbReference type="NCBI Taxonomy" id="96232"/>
    <lineage>
        <taxon>Bacteria</taxon>
        <taxon>Pseudomonadati</taxon>
        <taxon>Pseudomonadota</taxon>
        <taxon>Gammaproteobacteria</taxon>
        <taxon>Legionellales</taxon>
        <taxon>Legionellaceae</taxon>
        <taxon>Legionella</taxon>
    </lineage>
</organism>
<dbReference type="Gene3D" id="3.60.40.20">
    <property type="match status" value="1"/>
</dbReference>
<dbReference type="InterPro" id="IPR048704">
    <property type="entry name" value="SidD_cat"/>
</dbReference>